<dbReference type="GO" id="GO:0000055">
    <property type="term" value="P:ribosomal large subunit export from nucleus"/>
    <property type="evidence" value="ECO:0007669"/>
    <property type="project" value="TreeGrafter"/>
</dbReference>
<feature type="compositionally biased region" description="Basic residues" evidence="2">
    <location>
        <begin position="211"/>
        <end position="225"/>
    </location>
</feature>
<dbReference type="GO" id="GO:0005737">
    <property type="term" value="C:cytoplasm"/>
    <property type="evidence" value="ECO:0007669"/>
    <property type="project" value="UniProtKB-SubCell"/>
</dbReference>
<keyword evidence="1" id="KW-0813">Transport</keyword>
<dbReference type="AlphaFoldDB" id="A0A8H8A2M3"/>
<evidence type="ECO:0000313" key="5">
    <source>
        <dbReference type="Proteomes" id="UP000673691"/>
    </source>
</evidence>
<feature type="compositionally biased region" description="Polar residues" evidence="2">
    <location>
        <begin position="85"/>
        <end position="96"/>
    </location>
</feature>
<dbReference type="InterPro" id="IPR007064">
    <property type="entry name" value="Nmd3_N"/>
</dbReference>
<protein>
    <recommendedName>
        <fullName evidence="1">60S ribosomal export protein NMD3</fullName>
    </recommendedName>
</protein>
<evidence type="ECO:0000256" key="2">
    <source>
        <dbReference type="SAM" id="MobiDB-lite"/>
    </source>
</evidence>
<keyword evidence="1" id="KW-0539">Nucleus</keyword>
<feature type="compositionally biased region" description="Low complexity" evidence="2">
    <location>
        <begin position="26"/>
        <end position="41"/>
    </location>
</feature>
<dbReference type="GO" id="GO:0005634">
    <property type="term" value="C:nucleus"/>
    <property type="evidence" value="ECO:0007669"/>
    <property type="project" value="UniProtKB-SubCell"/>
</dbReference>
<accession>A0A8H8A2M3</accession>
<dbReference type="InterPro" id="IPR039768">
    <property type="entry name" value="Nmd3"/>
</dbReference>
<name>A0A8H8A2M3_9FUNG</name>
<evidence type="ECO:0000313" key="4">
    <source>
        <dbReference type="EMBL" id="KAG5463781.1"/>
    </source>
</evidence>
<evidence type="ECO:0000256" key="1">
    <source>
        <dbReference type="RuleBase" id="RU364108"/>
    </source>
</evidence>
<dbReference type="OrthoDB" id="203821at2759"/>
<comment type="subcellular location">
    <subcellularLocation>
        <location evidence="1">Cytoplasm</location>
    </subcellularLocation>
    <subcellularLocation>
        <location evidence="1">Nucleus</location>
    </subcellularLocation>
</comment>
<feature type="region of interest" description="Disordered" evidence="2">
    <location>
        <begin position="194"/>
        <end position="227"/>
    </location>
</feature>
<dbReference type="GO" id="GO:0043023">
    <property type="term" value="F:ribosomal large subunit binding"/>
    <property type="evidence" value="ECO:0007669"/>
    <property type="project" value="InterPro"/>
</dbReference>
<dbReference type="Proteomes" id="UP000673691">
    <property type="component" value="Unassembled WGS sequence"/>
</dbReference>
<dbReference type="EMBL" id="JAEFCI010000087">
    <property type="protein sequence ID" value="KAG5463781.1"/>
    <property type="molecule type" value="Genomic_DNA"/>
</dbReference>
<gene>
    <name evidence="4" type="ORF">BJ554DRAFT_369</name>
</gene>
<feature type="region of interest" description="Disordered" evidence="2">
    <location>
        <begin position="1"/>
        <end position="156"/>
    </location>
</feature>
<comment type="similarity">
    <text evidence="1">Belongs to the NMD3 family.</text>
</comment>
<dbReference type="Pfam" id="PF04981">
    <property type="entry name" value="NMD3"/>
    <property type="match status" value="1"/>
</dbReference>
<dbReference type="PANTHER" id="PTHR12746:SF2">
    <property type="entry name" value="60S RIBOSOMAL EXPORT PROTEIN NMD3"/>
    <property type="match status" value="1"/>
</dbReference>
<feature type="domain" description="Nmd3 N-terminal" evidence="3">
    <location>
        <begin position="284"/>
        <end position="413"/>
    </location>
</feature>
<sequence length="414" mass="45349">MSCGNLRSPSATRTTPVRKAGQCHPSASPANATAEHAAAASRQQETKEHRELSSTHNPGAADTSVPKRSRALKTPPPLLPPSAATEASKQQFQRRSAATAHADSNPPAQPRGFRAGDAGEKKKKKITHEKASGREALERGGNRRSRSSGSRNPRRMEHCGTSLAMEHHAQPAPRQHLMYVGLAPLFFFSARSAADNRGKRRRPRAGGMSSGRKKTTAKAGSRRTAGRSVGLPPVTVRHYVWTSQAGGADSVLSLSLLLGRRALRFTTVRRFTCSFLIGLLCSLCCQCGTSIVPNAANMCINCLRTTVDITEFIPKQVTLHFCRACERYLQPPGTWVSAQLESRELLALCLKKLKGLSKVRLIDAGFIWTEPHSRRVRVKLTIQKEVLTSTILQQIFQVEYVVSNQQCEDCARIM</sequence>
<dbReference type="GO" id="GO:0015031">
    <property type="term" value="P:protein transport"/>
    <property type="evidence" value="ECO:0007669"/>
    <property type="project" value="UniProtKB-KW"/>
</dbReference>
<feature type="non-terminal residue" evidence="4">
    <location>
        <position position="414"/>
    </location>
</feature>
<feature type="compositionally biased region" description="Polar residues" evidence="2">
    <location>
        <begin position="1"/>
        <end position="15"/>
    </location>
</feature>
<comment type="function">
    <text evidence="1">Acts as an adapter for the XPO1/CRM1-mediated export of the 60S ribosomal subunit.</text>
</comment>
<keyword evidence="1" id="KW-0963">Cytoplasm</keyword>
<evidence type="ECO:0000259" key="3">
    <source>
        <dbReference type="Pfam" id="PF04981"/>
    </source>
</evidence>
<organism evidence="4 5">
    <name type="scientific">Olpidium bornovanus</name>
    <dbReference type="NCBI Taxonomy" id="278681"/>
    <lineage>
        <taxon>Eukaryota</taxon>
        <taxon>Fungi</taxon>
        <taxon>Fungi incertae sedis</taxon>
        <taxon>Olpidiomycota</taxon>
        <taxon>Olpidiomycotina</taxon>
        <taxon>Olpidiomycetes</taxon>
        <taxon>Olpidiales</taxon>
        <taxon>Olpidiaceae</taxon>
        <taxon>Olpidium</taxon>
    </lineage>
</organism>
<feature type="compositionally biased region" description="Basic and acidic residues" evidence="2">
    <location>
        <begin position="128"/>
        <end position="141"/>
    </location>
</feature>
<feature type="compositionally biased region" description="Basic and acidic residues" evidence="2">
    <location>
        <begin position="44"/>
        <end position="53"/>
    </location>
</feature>
<reference evidence="4 5" key="1">
    <citation type="journal article" name="Sci. Rep.">
        <title>Genome-scale phylogenetic analyses confirm Olpidium as the closest living zoosporic fungus to the non-flagellated, terrestrial fungi.</title>
        <authorList>
            <person name="Chang Y."/>
            <person name="Rochon D."/>
            <person name="Sekimoto S."/>
            <person name="Wang Y."/>
            <person name="Chovatia M."/>
            <person name="Sandor L."/>
            <person name="Salamov A."/>
            <person name="Grigoriev I.V."/>
            <person name="Stajich J.E."/>
            <person name="Spatafora J.W."/>
        </authorList>
    </citation>
    <scope>NUCLEOTIDE SEQUENCE [LARGE SCALE GENOMIC DNA]</scope>
    <source>
        <strain evidence="4">S191</strain>
    </source>
</reference>
<keyword evidence="1" id="KW-0653">Protein transport</keyword>
<keyword evidence="5" id="KW-1185">Reference proteome</keyword>
<proteinExistence type="inferred from homology"/>
<comment type="caution">
    <text evidence="4">The sequence shown here is derived from an EMBL/GenBank/DDBJ whole genome shotgun (WGS) entry which is preliminary data.</text>
</comment>
<dbReference type="PANTHER" id="PTHR12746">
    <property type="entry name" value="NONSENSE-MEDIATED MRNA DECAY PROTEIN 3"/>
    <property type="match status" value="1"/>
</dbReference>